<comment type="catalytic activity">
    <reaction evidence="8">
        <text>dTMP + ATP = dTDP + ADP</text>
        <dbReference type="Rhea" id="RHEA:13517"/>
        <dbReference type="ChEBI" id="CHEBI:30616"/>
        <dbReference type="ChEBI" id="CHEBI:58369"/>
        <dbReference type="ChEBI" id="CHEBI:63528"/>
        <dbReference type="ChEBI" id="CHEBI:456216"/>
        <dbReference type="EC" id="2.7.4.9"/>
    </reaction>
</comment>
<comment type="similarity">
    <text evidence="1">Belongs to the thymidylate kinase family.</text>
</comment>
<dbReference type="InterPro" id="IPR018094">
    <property type="entry name" value="Thymidylate_kinase"/>
</dbReference>
<keyword evidence="6" id="KW-0418">Kinase</keyword>
<sequence>PALKKKRIVILDRYYYSNIAYQGAKGIDEKLIRRMNEEFVVEPDLVFIFDIDPKKGLERIENRKKKDKLFEREDYLAKVREIFRSFKGEKFVHIDALKSKEEISKEIQEIIFPILM</sequence>
<dbReference type="PROSITE" id="PS01331">
    <property type="entry name" value="THYMIDYLATE_KINASE"/>
    <property type="match status" value="1"/>
</dbReference>
<accession>X0XEV6</accession>
<evidence type="ECO:0000256" key="6">
    <source>
        <dbReference type="ARBA" id="ARBA00022777"/>
    </source>
</evidence>
<evidence type="ECO:0000256" key="3">
    <source>
        <dbReference type="ARBA" id="ARBA00022679"/>
    </source>
</evidence>
<evidence type="ECO:0000313" key="10">
    <source>
        <dbReference type="EMBL" id="GAG23456.1"/>
    </source>
</evidence>
<reference evidence="10" key="1">
    <citation type="journal article" date="2014" name="Front. Microbiol.">
        <title>High frequency of phylogenetically diverse reductive dehalogenase-homologous genes in deep subseafloor sedimentary metagenomes.</title>
        <authorList>
            <person name="Kawai M."/>
            <person name="Futagami T."/>
            <person name="Toyoda A."/>
            <person name="Takaki Y."/>
            <person name="Nishi S."/>
            <person name="Hori S."/>
            <person name="Arai W."/>
            <person name="Tsubouchi T."/>
            <person name="Morono Y."/>
            <person name="Uchiyama I."/>
            <person name="Ito T."/>
            <person name="Fujiyama A."/>
            <person name="Inagaki F."/>
            <person name="Takami H."/>
        </authorList>
    </citation>
    <scope>NUCLEOTIDE SEQUENCE</scope>
    <source>
        <strain evidence="10">Expedition CK06-06</strain>
    </source>
</reference>
<organism evidence="10">
    <name type="scientific">marine sediment metagenome</name>
    <dbReference type="NCBI Taxonomy" id="412755"/>
    <lineage>
        <taxon>unclassified sequences</taxon>
        <taxon>metagenomes</taxon>
        <taxon>ecological metagenomes</taxon>
    </lineage>
</organism>
<dbReference type="InterPro" id="IPR027417">
    <property type="entry name" value="P-loop_NTPase"/>
</dbReference>
<keyword evidence="7" id="KW-0067">ATP-binding</keyword>
<dbReference type="PANTHER" id="PTHR10344:SF4">
    <property type="entry name" value="UMP-CMP KINASE 2, MITOCHONDRIAL"/>
    <property type="match status" value="1"/>
</dbReference>
<feature type="non-terminal residue" evidence="10">
    <location>
        <position position="1"/>
    </location>
</feature>
<dbReference type="GO" id="GO:0005524">
    <property type="term" value="F:ATP binding"/>
    <property type="evidence" value="ECO:0007669"/>
    <property type="project" value="UniProtKB-KW"/>
</dbReference>
<dbReference type="EC" id="2.7.4.9" evidence="2"/>
<evidence type="ECO:0000256" key="4">
    <source>
        <dbReference type="ARBA" id="ARBA00022727"/>
    </source>
</evidence>
<dbReference type="NCBIfam" id="TIGR00041">
    <property type="entry name" value="DTMP_kinase"/>
    <property type="match status" value="1"/>
</dbReference>
<evidence type="ECO:0000256" key="1">
    <source>
        <dbReference type="ARBA" id="ARBA00009776"/>
    </source>
</evidence>
<dbReference type="AlphaFoldDB" id="X0XEV6"/>
<dbReference type="InterPro" id="IPR039430">
    <property type="entry name" value="Thymidylate_kin-like_dom"/>
</dbReference>
<dbReference type="InterPro" id="IPR018095">
    <property type="entry name" value="Thymidylate_kin_CS"/>
</dbReference>
<dbReference type="GO" id="GO:0006227">
    <property type="term" value="P:dUDP biosynthetic process"/>
    <property type="evidence" value="ECO:0007669"/>
    <property type="project" value="TreeGrafter"/>
</dbReference>
<dbReference type="EMBL" id="BARS01031907">
    <property type="protein sequence ID" value="GAG23456.1"/>
    <property type="molecule type" value="Genomic_DNA"/>
</dbReference>
<dbReference type="Gene3D" id="3.40.50.300">
    <property type="entry name" value="P-loop containing nucleotide triphosphate hydrolases"/>
    <property type="match status" value="1"/>
</dbReference>
<evidence type="ECO:0000256" key="2">
    <source>
        <dbReference type="ARBA" id="ARBA00012980"/>
    </source>
</evidence>
<dbReference type="GO" id="GO:0006233">
    <property type="term" value="P:dTDP biosynthetic process"/>
    <property type="evidence" value="ECO:0007669"/>
    <property type="project" value="InterPro"/>
</dbReference>
<protein>
    <recommendedName>
        <fullName evidence="2">dTMP kinase</fullName>
        <ecNumber evidence="2">2.7.4.9</ecNumber>
    </recommendedName>
</protein>
<evidence type="ECO:0000256" key="7">
    <source>
        <dbReference type="ARBA" id="ARBA00022840"/>
    </source>
</evidence>
<dbReference type="SUPFAM" id="SSF52540">
    <property type="entry name" value="P-loop containing nucleoside triphosphate hydrolases"/>
    <property type="match status" value="1"/>
</dbReference>
<keyword evidence="5" id="KW-0547">Nucleotide-binding</keyword>
<feature type="domain" description="Thymidylate kinase-like" evidence="9">
    <location>
        <begin position="1"/>
        <end position="107"/>
    </location>
</feature>
<dbReference type="PANTHER" id="PTHR10344">
    <property type="entry name" value="THYMIDYLATE KINASE"/>
    <property type="match status" value="1"/>
</dbReference>
<dbReference type="Pfam" id="PF02223">
    <property type="entry name" value="Thymidylate_kin"/>
    <property type="match status" value="1"/>
</dbReference>
<evidence type="ECO:0000259" key="9">
    <source>
        <dbReference type="Pfam" id="PF02223"/>
    </source>
</evidence>
<name>X0XEV6_9ZZZZ</name>
<proteinExistence type="inferred from homology"/>
<dbReference type="GO" id="GO:0005737">
    <property type="term" value="C:cytoplasm"/>
    <property type="evidence" value="ECO:0007669"/>
    <property type="project" value="TreeGrafter"/>
</dbReference>
<keyword evidence="4" id="KW-0545">Nucleotide biosynthesis</keyword>
<evidence type="ECO:0000256" key="5">
    <source>
        <dbReference type="ARBA" id="ARBA00022741"/>
    </source>
</evidence>
<dbReference type="GO" id="GO:0006235">
    <property type="term" value="P:dTTP biosynthetic process"/>
    <property type="evidence" value="ECO:0007669"/>
    <property type="project" value="TreeGrafter"/>
</dbReference>
<comment type="caution">
    <text evidence="10">The sequence shown here is derived from an EMBL/GenBank/DDBJ whole genome shotgun (WGS) entry which is preliminary data.</text>
</comment>
<dbReference type="CDD" id="cd01672">
    <property type="entry name" value="TMPK"/>
    <property type="match status" value="1"/>
</dbReference>
<gene>
    <name evidence="10" type="ORF">S01H1_49588</name>
</gene>
<evidence type="ECO:0000256" key="8">
    <source>
        <dbReference type="ARBA" id="ARBA00048743"/>
    </source>
</evidence>
<dbReference type="GO" id="GO:0004798">
    <property type="term" value="F:dTMP kinase activity"/>
    <property type="evidence" value="ECO:0007669"/>
    <property type="project" value="UniProtKB-EC"/>
</dbReference>
<keyword evidence="3" id="KW-0808">Transferase</keyword>